<comment type="function">
    <text evidence="6">Plays an important role in the control of DNA replication and the maintenance of replication fork stability.</text>
</comment>
<organism evidence="8 9">
    <name type="scientific">Escallonia herrerae</name>
    <dbReference type="NCBI Taxonomy" id="1293975"/>
    <lineage>
        <taxon>Eukaryota</taxon>
        <taxon>Viridiplantae</taxon>
        <taxon>Streptophyta</taxon>
        <taxon>Embryophyta</taxon>
        <taxon>Tracheophyta</taxon>
        <taxon>Spermatophyta</taxon>
        <taxon>Magnoliopsida</taxon>
        <taxon>eudicotyledons</taxon>
        <taxon>Gunneridae</taxon>
        <taxon>Pentapetalae</taxon>
        <taxon>asterids</taxon>
        <taxon>campanulids</taxon>
        <taxon>Escalloniales</taxon>
        <taxon>Escalloniaceae</taxon>
        <taxon>Escallonia</taxon>
    </lineage>
</organism>
<keyword evidence="4 6" id="KW-0539">Nucleus</keyword>
<protein>
    <recommendedName>
        <fullName evidence="7">Chromosome segregation in meiosis protein 3 domain-containing protein</fullName>
    </recommendedName>
</protein>
<dbReference type="GO" id="GO:0031297">
    <property type="term" value="P:replication fork processing"/>
    <property type="evidence" value="ECO:0007669"/>
    <property type="project" value="UniProtKB-UniRule"/>
</dbReference>
<keyword evidence="3 6" id="KW-0227">DNA damage</keyword>
<evidence type="ECO:0000256" key="4">
    <source>
        <dbReference type="ARBA" id="ARBA00023242"/>
    </source>
</evidence>
<evidence type="ECO:0000313" key="8">
    <source>
        <dbReference type="EMBL" id="KAK3040157.1"/>
    </source>
</evidence>
<gene>
    <name evidence="8" type="ORF">RJ639_028407</name>
</gene>
<proteinExistence type="inferred from homology"/>
<dbReference type="PANTHER" id="PTHR13220:SF11">
    <property type="entry name" value="TIMELESS-INTERACTING PROTEIN"/>
    <property type="match status" value="1"/>
</dbReference>
<evidence type="ECO:0000256" key="1">
    <source>
        <dbReference type="ARBA" id="ARBA00004123"/>
    </source>
</evidence>
<dbReference type="Proteomes" id="UP001188597">
    <property type="component" value="Unassembled WGS sequence"/>
</dbReference>
<comment type="subcellular location">
    <subcellularLocation>
        <location evidence="1 6">Nucleus</location>
    </subcellularLocation>
</comment>
<keyword evidence="5 6" id="KW-0131">Cell cycle</keyword>
<keyword evidence="9" id="KW-1185">Reference proteome</keyword>
<dbReference type="AlphaFoldDB" id="A0AA89BKP3"/>
<dbReference type="InterPro" id="IPR040038">
    <property type="entry name" value="TIPIN/Csm3/Swi3"/>
</dbReference>
<dbReference type="GO" id="GO:0000076">
    <property type="term" value="P:DNA replication checkpoint signaling"/>
    <property type="evidence" value="ECO:0007669"/>
    <property type="project" value="UniProtKB-UniRule"/>
</dbReference>
<accession>A0AA89BKP3</accession>
<reference evidence="8" key="1">
    <citation type="submission" date="2022-12" db="EMBL/GenBank/DDBJ databases">
        <title>Draft genome assemblies for two species of Escallonia (Escalloniales).</title>
        <authorList>
            <person name="Chanderbali A."/>
            <person name="Dervinis C."/>
            <person name="Anghel I."/>
            <person name="Soltis D."/>
            <person name="Soltis P."/>
            <person name="Zapata F."/>
        </authorList>
    </citation>
    <scope>NUCLEOTIDE SEQUENCE</scope>
    <source>
        <strain evidence="8">UCBG64.0493</strain>
        <tissue evidence="8">Leaf</tissue>
    </source>
</reference>
<dbReference type="PANTHER" id="PTHR13220">
    <property type="entry name" value="TIMELESS INTERACTING-RELATED"/>
    <property type="match status" value="1"/>
</dbReference>
<dbReference type="GO" id="GO:0043111">
    <property type="term" value="P:replication fork arrest"/>
    <property type="evidence" value="ECO:0007669"/>
    <property type="project" value="TreeGrafter"/>
</dbReference>
<comment type="similarity">
    <text evidence="2 6">Belongs to the CSM3 family.</text>
</comment>
<evidence type="ECO:0000256" key="6">
    <source>
        <dbReference type="RuleBase" id="RU366049"/>
    </source>
</evidence>
<dbReference type="GO" id="GO:0003677">
    <property type="term" value="F:DNA binding"/>
    <property type="evidence" value="ECO:0007669"/>
    <property type="project" value="TreeGrafter"/>
</dbReference>
<evidence type="ECO:0000259" key="7">
    <source>
        <dbReference type="Pfam" id="PF07962"/>
    </source>
</evidence>
<dbReference type="InterPro" id="IPR012923">
    <property type="entry name" value="Csm3"/>
</dbReference>
<comment type="caution">
    <text evidence="8">The sequence shown here is derived from an EMBL/GenBank/DDBJ whole genome shotgun (WGS) entry which is preliminary data.</text>
</comment>
<sequence>MQSCYSSKTWRSTGICPNSLFVTGILALRQIWTLLFKLLGLELHFSTSFHLQTDGQTKSVNLIFLEALVSSNQTDLAKLLDVAQFSYNVHRIEVENHNAFEIATGLQPLTPRVGRNGQTLEGGAKSTTWRHCDGDGEDVTASIQDSKEGTQVAIKEVSDLGNLLGLYAEWHSHLLPYYSFNQFVHKLEQVGGTKRVKVVRLSICIAILLVNYMVPMADRNAKVDFNYCNSYTSITHHILYRLKQLCVRDLRQRIANGVDPTKLHDPPVPHAISNNEQGAIGNGQRLLAFSKAIACGFNTVWLVAE</sequence>
<dbReference type="Pfam" id="PF07962">
    <property type="entry name" value="Swi3"/>
    <property type="match status" value="1"/>
</dbReference>
<dbReference type="Gene3D" id="3.30.420.10">
    <property type="entry name" value="Ribonuclease H-like superfamily/Ribonuclease H"/>
    <property type="match status" value="1"/>
</dbReference>
<evidence type="ECO:0000256" key="3">
    <source>
        <dbReference type="ARBA" id="ARBA00022763"/>
    </source>
</evidence>
<evidence type="ECO:0000256" key="5">
    <source>
        <dbReference type="ARBA" id="ARBA00023306"/>
    </source>
</evidence>
<dbReference type="EMBL" id="JAVXUP010000060">
    <property type="protein sequence ID" value="KAK3040157.1"/>
    <property type="molecule type" value="Genomic_DNA"/>
</dbReference>
<dbReference type="InterPro" id="IPR036397">
    <property type="entry name" value="RNaseH_sf"/>
</dbReference>
<evidence type="ECO:0000256" key="2">
    <source>
        <dbReference type="ARBA" id="ARBA00006075"/>
    </source>
</evidence>
<dbReference type="GO" id="GO:0006974">
    <property type="term" value="P:DNA damage response"/>
    <property type="evidence" value="ECO:0007669"/>
    <property type="project" value="UniProtKB-KW"/>
</dbReference>
<dbReference type="GO" id="GO:0031298">
    <property type="term" value="C:replication fork protection complex"/>
    <property type="evidence" value="ECO:0007669"/>
    <property type="project" value="TreeGrafter"/>
</dbReference>
<name>A0AA89BKP3_9ASTE</name>
<feature type="domain" description="Chromosome segregation in meiosis protein 3" evidence="7">
    <location>
        <begin position="155"/>
        <end position="201"/>
    </location>
</feature>
<evidence type="ECO:0000313" key="9">
    <source>
        <dbReference type="Proteomes" id="UP001188597"/>
    </source>
</evidence>